<dbReference type="InterPro" id="IPR036093">
    <property type="entry name" value="NAC_dom_sf"/>
</dbReference>
<name>A0A1S3XPQ2_TOBAC</name>
<keyword evidence="2" id="KW-0805">Transcription regulation</keyword>
<dbReference type="GO" id="GO:0005634">
    <property type="term" value="C:nucleus"/>
    <property type="evidence" value="ECO:0007669"/>
    <property type="project" value="UniProtKB-SubCell"/>
</dbReference>
<accession>A0A1S3XPQ2</accession>
<dbReference type="OMA" id="CIENSAN"/>
<feature type="domain" description="NAC" evidence="6">
    <location>
        <begin position="29"/>
        <end position="179"/>
    </location>
</feature>
<dbReference type="RefSeq" id="XP_016441925.1">
    <property type="nucleotide sequence ID" value="XM_016586439.1"/>
</dbReference>
<reference evidence="8" key="2">
    <citation type="submission" date="2025-08" db="UniProtKB">
        <authorList>
            <consortium name="RefSeq"/>
        </authorList>
    </citation>
    <scope>IDENTIFICATION</scope>
    <source>
        <tissue evidence="8">Leaf</tissue>
    </source>
</reference>
<dbReference type="GeneID" id="107767430"/>
<proteinExistence type="predicted"/>
<evidence type="ECO:0000256" key="1">
    <source>
        <dbReference type="ARBA" id="ARBA00004123"/>
    </source>
</evidence>
<organism evidence="7 8">
    <name type="scientific">Nicotiana tabacum</name>
    <name type="common">Common tobacco</name>
    <dbReference type="NCBI Taxonomy" id="4097"/>
    <lineage>
        <taxon>Eukaryota</taxon>
        <taxon>Viridiplantae</taxon>
        <taxon>Streptophyta</taxon>
        <taxon>Embryophyta</taxon>
        <taxon>Tracheophyta</taxon>
        <taxon>Spermatophyta</taxon>
        <taxon>Magnoliopsida</taxon>
        <taxon>eudicotyledons</taxon>
        <taxon>Gunneridae</taxon>
        <taxon>Pentapetalae</taxon>
        <taxon>asterids</taxon>
        <taxon>lamiids</taxon>
        <taxon>Solanales</taxon>
        <taxon>Solanaceae</taxon>
        <taxon>Nicotianoideae</taxon>
        <taxon>Nicotianeae</taxon>
        <taxon>Nicotiana</taxon>
    </lineage>
</organism>
<keyword evidence="4" id="KW-0804">Transcription</keyword>
<dbReference type="Gene3D" id="2.170.150.80">
    <property type="entry name" value="NAC domain"/>
    <property type="match status" value="1"/>
</dbReference>
<dbReference type="RefSeq" id="XP_016441925.1">
    <property type="nucleotide sequence ID" value="XM_016586439.2"/>
</dbReference>
<evidence type="ECO:0000313" key="7">
    <source>
        <dbReference type="Proteomes" id="UP000790787"/>
    </source>
</evidence>
<keyword evidence="7" id="KW-1185">Reference proteome</keyword>
<dbReference type="KEGG" id="nta:107767430"/>
<sequence length="227" mass="26342">MSQLACTSQIIMHNIKNEEKELCIENSANTEGFRFHPTDAELVKYLLQYVLKGRLPELVPIVEEDLYSKEPWVVFKDRKERTLYFFTELKKKKIENSRFIRSVGKGSWKSQDKGKPVCSEKGSVMGYKRSLRYQNLGSPQDGQWLMKEYSLADEVKKILHQRSRGYDKDNYVVCRVKRKVAKDDPIARKESIEAAELEAIINPTDGSTKFPNLSIDDVAKLKIMRMQ</sequence>
<dbReference type="GO" id="GO:0003677">
    <property type="term" value="F:DNA binding"/>
    <property type="evidence" value="ECO:0007669"/>
    <property type="project" value="UniProtKB-KW"/>
</dbReference>
<dbReference type="InterPro" id="IPR003441">
    <property type="entry name" value="NAC-dom"/>
</dbReference>
<evidence type="ECO:0000256" key="2">
    <source>
        <dbReference type="ARBA" id="ARBA00023015"/>
    </source>
</evidence>
<evidence type="ECO:0000259" key="6">
    <source>
        <dbReference type="PROSITE" id="PS51005"/>
    </source>
</evidence>
<dbReference type="Proteomes" id="UP000790787">
    <property type="component" value="Chromosome 10"/>
</dbReference>
<dbReference type="OrthoDB" id="1301300at2759"/>
<dbReference type="Pfam" id="PF02365">
    <property type="entry name" value="NAM"/>
    <property type="match status" value="1"/>
</dbReference>
<dbReference type="STRING" id="4097.A0A1S3XPQ2"/>
<dbReference type="GO" id="GO:0006355">
    <property type="term" value="P:regulation of DNA-templated transcription"/>
    <property type="evidence" value="ECO:0007669"/>
    <property type="project" value="InterPro"/>
</dbReference>
<evidence type="ECO:0000313" key="8">
    <source>
        <dbReference type="RefSeq" id="XP_016441925.1"/>
    </source>
</evidence>
<gene>
    <name evidence="8" type="primary">LOC107767430</name>
</gene>
<evidence type="ECO:0000256" key="5">
    <source>
        <dbReference type="ARBA" id="ARBA00023242"/>
    </source>
</evidence>
<comment type="subcellular location">
    <subcellularLocation>
        <location evidence="1">Nucleus</location>
    </subcellularLocation>
</comment>
<dbReference type="SUPFAM" id="SSF101941">
    <property type="entry name" value="NAC domain"/>
    <property type="match status" value="1"/>
</dbReference>
<protein>
    <submittedName>
        <fullName evidence="8">NAC domain-containing protein 68-like</fullName>
    </submittedName>
    <submittedName>
        <fullName evidence="8">NAC domain-containing protein 96-like</fullName>
    </submittedName>
</protein>
<dbReference type="AlphaFoldDB" id="A0A1S3XPQ2"/>
<evidence type="ECO:0000256" key="3">
    <source>
        <dbReference type="ARBA" id="ARBA00023125"/>
    </source>
</evidence>
<dbReference type="PANTHER" id="PTHR31989">
    <property type="entry name" value="NAC DOMAIN-CONTAINING PROTEIN 82-RELATED"/>
    <property type="match status" value="1"/>
</dbReference>
<keyword evidence="3" id="KW-0238">DNA-binding</keyword>
<evidence type="ECO:0000256" key="4">
    <source>
        <dbReference type="ARBA" id="ARBA00023163"/>
    </source>
</evidence>
<dbReference type="PaxDb" id="4097-A0A1S3XPQ2"/>
<keyword evidence="5" id="KW-0539">Nucleus</keyword>
<reference evidence="7" key="1">
    <citation type="journal article" date="2014" name="Nat. Commun.">
        <title>The tobacco genome sequence and its comparison with those of tomato and potato.</title>
        <authorList>
            <person name="Sierro N."/>
            <person name="Battey J.N."/>
            <person name="Ouadi S."/>
            <person name="Bakaher N."/>
            <person name="Bovet L."/>
            <person name="Willig A."/>
            <person name="Goepfert S."/>
            <person name="Peitsch M.C."/>
            <person name="Ivanov N.V."/>
        </authorList>
    </citation>
    <scope>NUCLEOTIDE SEQUENCE [LARGE SCALE GENOMIC DNA]</scope>
</reference>
<dbReference type="PROSITE" id="PS51005">
    <property type="entry name" value="NAC"/>
    <property type="match status" value="1"/>
</dbReference>